<keyword evidence="1" id="KW-1133">Transmembrane helix</keyword>
<reference evidence="2 3" key="1">
    <citation type="submission" date="2023-01" db="EMBL/GenBank/DDBJ databases">
        <authorList>
            <person name="Yang C."/>
        </authorList>
    </citation>
    <scope>NUCLEOTIDE SEQUENCE [LARGE SCALE GENOMIC DNA]</scope>
    <source>
        <strain evidence="2 3">ZJ106</strain>
    </source>
</reference>
<keyword evidence="1" id="KW-0812">Transmembrane</keyword>
<dbReference type="RefSeq" id="WP_237091550.1">
    <property type="nucleotide sequence ID" value="NZ_CP116766.1"/>
</dbReference>
<protein>
    <submittedName>
        <fullName evidence="2">DUF1304 domain-containing protein</fullName>
    </submittedName>
</protein>
<organism evidence="2 3">
    <name type="scientific">Neisseria lisongii</name>
    <dbReference type="NCBI Taxonomy" id="2912188"/>
    <lineage>
        <taxon>Bacteria</taxon>
        <taxon>Pseudomonadati</taxon>
        <taxon>Pseudomonadota</taxon>
        <taxon>Betaproteobacteria</taxon>
        <taxon>Neisseriales</taxon>
        <taxon>Neisseriaceae</taxon>
        <taxon>Neisseria</taxon>
    </lineage>
</organism>
<dbReference type="PANTHER" id="PTHR38446">
    <property type="entry name" value="BLL0914 PROTEIN"/>
    <property type="match status" value="1"/>
</dbReference>
<name>A0ABY7RI30_9NEIS</name>
<dbReference type="Pfam" id="PF06993">
    <property type="entry name" value="DUF1304"/>
    <property type="match status" value="1"/>
</dbReference>
<keyword evidence="3" id="KW-1185">Reference proteome</keyword>
<dbReference type="EMBL" id="CP116766">
    <property type="protein sequence ID" value="WCL70992.1"/>
    <property type="molecule type" value="Genomic_DNA"/>
</dbReference>
<evidence type="ECO:0000256" key="1">
    <source>
        <dbReference type="SAM" id="Phobius"/>
    </source>
</evidence>
<evidence type="ECO:0000313" key="2">
    <source>
        <dbReference type="EMBL" id="WCL70992.1"/>
    </source>
</evidence>
<feature type="transmembrane region" description="Helical" evidence="1">
    <location>
        <begin position="76"/>
        <end position="98"/>
    </location>
</feature>
<feature type="transmembrane region" description="Helical" evidence="1">
    <location>
        <begin position="48"/>
        <end position="69"/>
    </location>
</feature>
<dbReference type="Proteomes" id="UP001221268">
    <property type="component" value="Chromosome"/>
</dbReference>
<dbReference type="PANTHER" id="PTHR38446:SF1">
    <property type="entry name" value="BLL0914 PROTEIN"/>
    <property type="match status" value="1"/>
</dbReference>
<gene>
    <name evidence="2" type="ORF">PJU73_06415</name>
</gene>
<proteinExistence type="predicted"/>
<evidence type="ECO:0000313" key="3">
    <source>
        <dbReference type="Proteomes" id="UP001221268"/>
    </source>
</evidence>
<dbReference type="InterPro" id="IPR009732">
    <property type="entry name" value="DUF1304"/>
</dbReference>
<accession>A0ABY7RI30</accession>
<sequence length="123" mass="13451">MKILSILLVLLVAVEHFYIAYLEMCCIPSDKAAQIFDMPHEFMQQKRVQIMFSNQGLYNAFLAVGLLWAQFAAPAVAVYSATLLFLGFVLLAASWGALSSGNKGILWKQGLPAALAAVATIWV</sequence>
<keyword evidence="1" id="KW-0472">Membrane</keyword>